<sequence length="130" mass="14420">MAEKFDLEDLDARMQALIENHAHSRNSAFDAHPECQPPTPNPNLFFTYDFIRNTHNQLKAIDRSKYASGDKTAHEALVEVVGRNTFTQLLITKPDPTVSAMMSGGAPPADFGPDIKQKVQELVDIKPISS</sequence>
<keyword evidence="2" id="KW-1185">Reference proteome</keyword>
<evidence type="ECO:0000313" key="2">
    <source>
        <dbReference type="Proteomes" id="UP001147733"/>
    </source>
</evidence>
<organism evidence="1 2">
    <name type="scientific">Penicillium citrinum</name>
    <dbReference type="NCBI Taxonomy" id="5077"/>
    <lineage>
        <taxon>Eukaryota</taxon>
        <taxon>Fungi</taxon>
        <taxon>Dikarya</taxon>
        <taxon>Ascomycota</taxon>
        <taxon>Pezizomycotina</taxon>
        <taxon>Eurotiomycetes</taxon>
        <taxon>Eurotiomycetidae</taxon>
        <taxon>Eurotiales</taxon>
        <taxon>Aspergillaceae</taxon>
        <taxon>Penicillium</taxon>
    </lineage>
</organism>
<reference evidence="1" key="2">
    <citation type="journal article" date="2023" name="IMA Fungus">
        <title>Comparative genomic study of the Penicillium genus elucidates a diverse pangenome and 15 lateral gene transfer events.</title>
        <authorList>
            <person name="Petersen C."/>
            <person name="Sorensen T."/>
            <person name="Nielsen M.R."/>
            <person name="Sondergaard T.E."/>
            <person name="Sorensen J.L."/>
            <person name="Fitzpatrick D.A."/>
            <person name="Frisvad J.C."/>
            <person name="Nielsen K.L."/>
        </authorList>
    </citation>
    <scope>NUCLEOTIDE SEQUENCE</scope>
    <source>
        <strain evidence="1">IBT 23319</strain>
    </source>
</reference>
<accession>A0A9W9P247</accession>
<name>A0A9W9P247_PENCI</name>
<dbReference type="AlphaFoldDB" id="A0A9W9P247"/>
<dbReference type="EMBL" id="JAPQKT010000004">
    <property type="protein sequence ID" value="KAJ5233957.1"/>
    <property type="molecule type" value="Genomic_DNA"/>
</dbReference>
<reference evidence="1" key="1">
    <citation type="submission" date="2022-11" db="EMBL/GenBank/DDBJ databases">
        <authorList>
            <person name="Petersen C."/>
        </authorList>
    </citation>
    <scope>NUCLEOTIDE SEQUENCE</scope>
    <source>
        <strain evidence="1">IBT 23319</strain>
    </source>
</reference>
<dbReference type="GeneID" id="81383810"/>
<dbReference type="OrthoDB" id="5282002at2759"/>
<dbReference type="Proteomes" id="UP001147733">
    <property type="component" value="Unassembled WGS sequence"/>
</dbReference>
<dbReference type="RefSeq" id="XP_056501457.1">
    <property type="nucleotide sequence ID" value="XM_056644643.1"/>
</dbReference>
<comment type="caution">
    <text evidence="1">The sequence shown here is derived from an EMBL/GenBank/DDBJ whole genome shotgun (WGS) entry which is preliminary data.</text>
</comment>
<gene>
    <name evidence="1" type="ORF">N7469_005723</name>
</gene>
<evidence type="ECO:0000313" key="1">
    <source>
        <dbReference type="EMBL" id="KAJ5233957.1"/>
    </source>
</evidence>
<proteinExistence type="predicted"/>
<protein>
    <submittedName>
        <fullName evidence="1">Uncharacterized protein</fullName>
    </submittedName>
</protein>